<evidence type="ECO:0000313" key="5">
    <source>
        <dbReference type="EMBL" id="MFC4360504.1"/>
    </source>
</evidence>
<keyword evidence="3" id="KW-0067">ATP-binding</keyword>
<dbReference type="EMBL" id="JBHSDS010000017">
    <property type="protein sequence ID" value="MFC4360504.1"/>
    <property type="molecule type" value="Genomic_DNA"/>
</dbReference>
<dbReference type="CDD" id="cd18139">
    <property type="entry name" value="HLD_clamp_RarA"/>
    <property type="match status" value="1"/>
</dbReference>
<evidence type="ECO:0000256" key="2">
    <source>
        <dbReference type="ARBA" id="ARBA00022741"/>
    </source>
</evidence>
<evidence type="ECO:0000256" key="1">
    <source>
        <dbReference type="ARBA" id="ARBA00022705"/>
    </source>
</evidence>
<dbReference type="PANTHER" id="PTHR10763:SF22">
    <property type="entry name" value="ORC1-TYPE DNA REPLICATION PROTEIN"/>
    <property type="match status" value="1"/>
</dbReference>
<sequence length="245" mass="28042">MYEWAKETDKRVVFVIDEAHYLMNDAASLGFLETAVRLVDKSVLYDLHQTRGITMILIANREQDLFSNIDTRIASRLRARTRIQFDYYRDDELMSILNDRARWGLREEAVGREQIKRIARASGGDARVAIGILRTAAQRATDRGDVSITDAVIRESVPEAEAEIRQKNIEQLTEDQRLIYEILSEHDELASGDLYELYEARASDPKTKRMVRNYLQKMAHYNLVVADGEARGRTYRVVSPAASAS</sequence>
<reference evidence="5 6" key="1">
    <citation type="journal article" date="2019" name="Int. J. Syst. Evol. Microbiol.">
        <title>The Global Catalogue of Microorganisms (GCM) 10K type strain sequencing project: providing services to taxonomists for standard genome sequencing and annotation.</title>
        <authorList>
            <consortium name="The Broad Institute Genomics Platform"/>
            <consortium name="The Broad Institute Genome Sequencing Center for Infectious Disease"/>
            <person name="Wu L."/>
            <person name="Ma J."/>
        </authorList>
    </citation>
    <scope>NUCLEOTIDE SEQUENCE [LARGE SCALE GENOMIC DNA]</scope>
    <source>
        <strain evidence="5 6">CGMCC 1.12553</strain>
    </source>
</reference>
<dbReference type="InterPro" id="IPR027417">
    <property type="entry name" value="P-loop_NTPase"/>
</dbReference>
<evidence type="ECO:0000313" key="6">
    <source>
        <dbReference type="Proteomes" id="UP001595921"/>
    </source>
</evidence>
<keyword evidence="1" id="KW-0235">DNA replication</keyword>
<accession>A0ABD5PHZ6</accession>
<name>A0ABD5PHZ6_9EURY</name>
<dbReference type="InterPro" id="IPR055237">
    <property type="entry name" value="Cdc6_lid"/>
</dbReference>
<dbReference type="PANTHER" id="PTHR10763">
    <property type="entry name" value="CELL DIVISION CONTROL PROTEIN 6-RELATED"/>
    <property type="match status" value="1"/>
</dbReference>
<dbReference type="SUPFAM" id="SSF52540">
    <property type="entry name" value="P-loop containing nucleoside triphosphate hydrolases"/>
    <property type="match status" value="1"/>
</dbReference>
<evidence type="ECO:0000259" key="4">
    <source>
        <dbReference type="Pfam" id="PF22703"/>
    </source>
</evidence>
<dbReference type="GO" id="GO:0006260">
    <property type="term" value="P:DNA replication"/>
    <property type="evidence" value="ECO:0007669"/>
    <property type="project" value="UniProtKB-KW"/>
</dbReference>
<dbReference type="Proteomes" id="UP001595921">
    <property type="component" value="Unassembled WGS sequence"/>
</dbReference>
<keyword evidence="2" id="KW-0547">Nucleotide-binding</keyword>
<dbReference type="Gene3D" id="1.10.8.60">
    <property type="match status" value="1"/>
</dbReference>
<proteinExistence type="predicted"/>
<gene>
    <name evidence="5" type="ORF">ACFO0N_21365</name>
</gene>
<comment type="caution">
    <text evidence="5">The sequence shown here is derived from an EMBL/GenBank/DDBJ whole genome shotgun (WGS) entry which is preliminary data.</text>
</comment>
<dbReference type="GO" id="GO:0005524">
    <property type="term" value="F:ATP binding"/>
    <property type="evidence" value="ECO:0007669"/>
    <property type="project" value="UniProtKB-KW"/>
</dbReference>
<organism evidence="5 6">
    <name type="scientific">Halobium salinum</name>
    <dbReference type="NCBI Taxonomy" id="1364940"/>
    <lineage>
        <taxon>Archaea</taxon>
        <taxon>Methanobacteriati</taxon>
        <taxon>Methanobacteriota</taxon>
        <taxon>Stenosarchaea group</taxon>
        <taxon>Halobacteria</taxon>
        <taxon>Halobacteriales</taxon>
        <taxon>Haloferacaceae</taxon>
        <taxon>Halobium</taxon>
    </lineage>
</organism>
<keyword evidence="6" id="KW-1185">Reference proteome</keyword>
<dbReference type="InterPro" id="IPR050311">
    <property type="entry name" value="ORC1/CDC6"/>
</dbReference>
<dbReference type="AlphaFoldDB" id="A0ABD5PHZ6"/>
<dbReference type="Pfam" id="PF22703">
    <property type="entry name" value="Cdc6_lid"/>
    <property type="match status" value="1"/>
</dbReference>
<evidence type="ECO:0000256" key="3">
    <source>
        <dbReference type="ARBA" id="ARBA00022840"/>
    </source>
</evidence>
<dbReference type="RefSeq" id="WP_267620750.1">
    <property type="nucleotide sequence ID" value="NZ_JAODIW010000005.1"/>
</dbReference>
<protein>
    <submittedName>
        <fullName evidence="5">Cdc6/Cdc18 family protein</fullName>
    </submittedName>
</protein>
<feature type="domain" description="Cdc6 AAA+ ATPase-type lid" evidence="4">
    <location>
        <begin position="95"/>
        <end position="155"/>
    </location>
</feature>